<evidence type="ECO:0000256" key="6">
    <source>
        <dbReference type="PIRSR" id="PIRSR006278-2"/>
    </source>
</evidence>
<evidence type="ECO:0000256" key="7">
    <source>
        <dbReference type="SAM" id="MobiDB-lite"/>
    </source>
</evidence>
<evidence type="ECO:0000259" key="8">
    <source>
        <dbReference type="Pfam" id="PF00291"/>
    </source>
</evidence>
<evidence type="ECO:0000256" key="3">
    <source>
        <dbReference type="ARBA" id="ARBA00022898"/>
    </source>
</evidence>
<dbReference type="InterPro" id="IPR027278">
    <property type="entry name" value="ACCD_DCysDesulf"/>
</dbReference>
<name>A0AAD3H7A1_9STRA</name>
<dbReference type="Pfam" id="PF00291">
    <property type="entry name" value="PALP"/>
    <property type="match status" value="1"/>
</dbReference>
<dbReference type="EMBL" id="BLLK01000046">
    <property type="protein sequence ID" value="GFH52876.1"/>
    <property type="molecule type" value="Genomic_DNA"/>
</dbReference>
<evidence type="ECO:0000313" key="9">
    <source>
        <dbReference type="EMBL" id="GFH52876.1"/>
    </source>
</evidence>
<evidence type="ECO:0000256" key="2">
    <source>
        <dbReference type="ARBA" id="ARBA00008639"/>
    </source>
</evidence>
<dbReference type="InterPro" id="IPR036052">
    <property type="entry name" value="TrpB-like_PALP_sf"/>
</dbReference>
<reference evidence="9 10" key="1">
    <citation type="journal article" date="2021" name="Sci. Rep.">
        <title>The genome of the diatom Chaetoceros tenuissimus carries an ancient integrated fragment of an extant virus.</title>
        <authorList>
            <person name="Hongo Y."/>
            <person name="Kimura K."/>
            <person name="Takaki Y."/>
            <person name="Yoshida Y."/>
            <person name="Baba S."/>
            <person name="Kobayashi G."/>
            <person name="Nagasaki K."/>
            <person name="Hano T."/>
            <person name="Tomaru Y."/>
        </authorList>
    </citation>
    <scope>NUCLEOTIDE SEQUENCE [LARGE SCALE GENOMIC DNA]</scope>
    <source>
        <strain evidence="9 10">NIES-3715</strain>
    </source>
</reference>
<dbReference type="PANTHER" id="PTHR43780">
    <property type="entry name" value="1-AMINOCYCLOPROPANE-1-CARBOXYLATE DEAMINASE-RELATED"/>
    <property type="match status" value="1"/>
</dbReference>
<dbReference type="FunFam" id="3.40.50.1100:FF:000017">
    <property type="entry name" value="D-cysteine desulfhydrase"/>
    <property type="match status" value="1"/>
</dbReference>
<dbReference type="InterPro" id="IPR001926">
    <property type="entry name" value="TrpB-like_PALP"/>
</dbReference>
<feature type="domain" description="Tryptophan synthase beta chain-like PALP" evidence="8">
    <location>
        <begin position="59"/>
        <end position="366"/>
    </location>
</feature>
<evidence type="ECO:0000256" key="4">
    <source>
        <dbReference type="ARBA" id="ARBA00023239"/>
    </source>
</evidence>
<organism evidence="9 10">
    <name type="scientific">Chaetoceros tenuissimus</name>
    <dbReference type="NCBI Taxonomy" id="426638"/>
    <lineage>
        <taxon>Eukaryota</taxon>
        <taxon>Sar</taxon>
        <taxon>Stramenopiles</taxon>
        <taxon>Ochrophyta</taxon>
        <taxon>Bacillariophyta</taxon>
        <taxon>Coscinodiscophyceae</taxon>
        <taxon>Chaetocerotophycidae</taxon>
        <taxon>Chaetocerotales</taxon>
        <taxon>Chaetocerotaceae</taxon>
        <taxon>Chaetoceros</taxon>
    </lineage>
</organism>
<dbReference type="Proteomes" id="UP001054902">
    <property type="component" value="Unassembled WGS sequence"/>
</dbReference>
<comment type="caution">
    <text evidence="9">The sequence shown here is derived from an EMBL/GenBank/DDBJ whole genome shotgun (WGS) entry which is preliminary data.</text>
</comment>
<dbReference type="PIRSF" id="PIRSF006278">
    <property type="entry name" value="ACCD_DCysDesulf"/>
    <property type="match status" value="1"/>
</dbReference>
<accession>A0AAD3H7A1</accession>
<keyword evidence="3 6" id="KW-0663">Pyridoxal phosphate</keyword>
<comment type="similarity">
    <text evidence="2">Belongs to the ACC deaminase/D-cysteine desulfhydrase family.</text>
</comment>
<proteinExistence type="inferred from homology"/>
<gene>
    <name evidence="9" type="ORF">CTEN210_09352</name>
</gene>
<evidence type="ECO:0000313" key="10">
    <source>
        <dbReference type="Proteomes" id="UP001054902"/>
    </source>
</evidence>
<keyword evidence="10" id="KW-1185">Reference proteome</keyword>
<dbReference type="PANTHER" id="PTHR43780:SF2">
    <property type="entry name" value="1-AMINOCYCLOPROPANE-1-CARBOXYLATE DEAMINASE-RELATED"/>
    <property type="match status" value="1"/>
</dbReference>
<dbReference type="GO" id="GO:0019148">
    <property type="term" value="F:D-cysteine desulfhydrase activity"/>
    <property type="evidence" value="ECO:0007669"/>
    <property type="project" value="TreeGrafter"/>
</dbReference>
<feature type="modified residue" description="N6-(pyridoxal phosphate)lysine" evidence="6">
    <location>
        <position position="97"/>
    </location>
</feature>
<dbReference type="AlphaFoldDB" id="A0AAD3H7A1"/>
<comment type="cofactor">
    <cofactor evidence="1">
        <name>pyridoxal 5'-phosphate</name>
        <dbReference type="ChEBI" id="CHEBI:597326"/>
    </cofactor>
</comment>
<feature type="compositionally biased region" description="Polar residues" evidence="7">
    <location>
        <begin position="23"/>
        <end position="32"/>
    </location>
</feature>
<dbReference type="NCBIfam" id="NF003031">
    <property type="entry name" value="PRK03910.1-4"/>
    <property type="match status" value="1"/>
</dbReference>
<dbReference type="InterPro" id="IPR005966">
    <property type="entry name" value="D-Cys_desShydrase"/>
</dbReference>
<protein>
    <submittedName>
        <fullName evidence="9">D-cysteine desulfhydrase</fullName>
    </submittedName>
</protein>
<dbReference type="NCBIfam" id="TIGR01275">
    <property type="entry name" value="ACC_deam_rel"/>
    <property type="match status" value="1"/>
</dbReference>
<evidence type="ECO:0000256" key="5">
    <source>
        <dbReference type="PIRSR" id="PIRSR006278-1"/>
    </source>
</evidence>
<evidence type="ECO:0000256" key="1">
    <source>
        <dbReference type="ARBA" id="ARBA00001933"/>
    </source>
</evidence>
<feature type="active site" description="Nucleophile" evidence="5">
    <location>
        <position position="124"/>
    </location>
</feature>
<feature type="region of interest" description="Disordered" evidence="7">
    <location>
        <begin position="1"/>
        <end position="32"/>
    </location>
</feature>
<keyword evidence="4" id="KW-0456">Lyase</keyword>
<sequence>MSETKQLVPPIDMDLEKKPALTPCSSESSLEGSTKTNSIVLQKALECQAALNKFPRTKLAHLPTPLEYCPRLTEALGGVNIYVKRDDCTGLGTGGNKARKLEWLMGEAKKQGADYVMTQGATQSNHARQTAAAAAKLGMKCHILLEDRTGSKDIDYTENGNVLLDDLFGATREKRGAGLNMNEELEAVADEYRAKGHNVYTIVGGGSNEVGALGYVNCVYEMIQQFDEEDLDIDYICHATGSSGTQAGLVTGLAAAESDIKLLGFGVRAPKENQEEMVYSLAERTAIKIGKEGVVKRDDVVADSSYVGPGYGIPAESTIEAIRMFAELEGLLLDPVYSGKGAAGLIDYCRTGKFKKGDNVVFLHTGGNAALHGYLKAFK</sequence>
<dbReference type="Gene3D" id="3.40.50.1100">
    <property type="match status" value="2"/>
</dbReference>
<dbReference type="SUPFAM" id="SSF53686">
    <property type="entry name" value="Tryptophan synthase beta subunit-like PLP-dependent enzymes"/>
    <property type="match status" value="1"/>
</dbReference>